<dbReference type="InterPro" id="IPR036390">
    <property type="entry name" value="WH_DNA-bd_sf"/>
</dbReference>
<evidence type="ECO:0000313" key="6">
    <source>
        <dbReference type="Proteomes" id="UP000326611"/>
    </source>
</evidence>
<proteinExistence type="predicted"/>
<keyword evidence="1" id="KW-0805">Transcription regulation</keyword>
<reference evidence="5 6" key="1">
    <citation type="submission" date="2019-09" db="EMBL/GenBank/DDBJ databases">
        <authorList>
            <person name="Chandra G."/>
            <person name="Truman W A."/>
        </authorList>
    </citation>
    <scope>NUCLEOTIDE SEQUENCE [LARGE SCALE GENOMIC DNA]</scope>
    <source>
        <strain evidence="5">PS918</strain>
    </source>
</reference>
<name>A0A5E7R0S7_PSEFL</name>
<dbReference type="InterPro" id="IPR036388">
    <property type="entry name" value="WH-like_DNA-bd_sf"/>
</dbReference>
<evidence type="ECO:0000259" key="4">
    <source>
        <dbReference type="PROSITE" id="PS51118"/>
    </source>
</evidence>
<dbReference type="AlphaFoldDB" id="A0A5E7R0S7"/>
<organism evidence="5 6">
    <name type="scientific">Pseudomonas fluorescens</name>
    <dbReference type="NCBI Taxonomy" id="294"/>
    <lineage>
        <taxon>Bacteria</taxon>
        <taxon>Pseudomonadati</taxon>
        <taxon>Pseudomonadota</taxon>
        <taxon>Gammaproteobacteria</taxon>
        <taxon>Pseudomonadales</taxon>
        <taxon>Pseudomonadaceae</taxon>
        <taxon>Pseudomonas</taxon>
    </lineage>
</organism>
<dbReference type="Proteomes" id="UP000326611">
    <property type="component" value="Unassembled WGS sequence"/>
</dbReference>
<dbReference type="InterPro" id="IPR002577">
    <property type="entry name" value="HTH_HxlR"/>
</dbReference>
<accession>A0A5E7R0S7</accession>
<feature type="domain" description="HTH hxlR-type" evidence="4">
    <location>
        <begin position="23"/>
        <end position="121"/>
    </location>
</feature>
<dbReference type="EMBL" id="CABVIY010000001">
    <property type="protein sequence ID" value="VVP67699.1"/>
    <property type="molecule type" value="Genomic_DNA"/>
</dbReference>
<evidence type="ECO:0000256" key="2">
    <source>
        <dbReference type="ARBA" id="ARBA00023125"/>
    </source>
</evidence>
<evidence type="ECO:0000256" key="3">
    <source>
        <dbReference type="ARBA" id="ARBA00023163"/>
    </source>
</evidence>
<dbReference type="PANTHER" id="PTHR33204">
    <property type="entry name" value="TRANSCRIPTIONAL REGULATOR, MARR FAMILY"/>
    <property type="match status" value="1"/>
</dbReference>
<evidence type="ECO:0000256" key="1">
    <source>
        <dbReference type="ARBA" id="ARBA00023015"/>
    </source>
</evidence>
<dbReference type="InterPro" id="IPR011991">
    <property type="entry name" value="ArsR-like_HTH"/>
</dbReference>
<dbReference type="PANTHER" id="PTHR33204:SF37">
    <property type="entry name" value="HTH-TYPE TRANSCRIPTIONAL REGULATOR YODB"/>
    <property type="match status" value="1"/>
</dbReference>
<protein>
    <recommendedName>
        <fullName evidence="4">HTH hxlR-type domain-containing protein</fullName>
    </recommendedName>
</protein>
<dbReference type="Pfam" id="PF01638">
    <property type="entry name" value="HxlR"/>
    <property type="match status" value="1"/>
</dbReference>
<keyword evidence="2" id="KW-0238">DNA-binding</keyword>
<dbReference type="PROSITE" id="PS51118">
    <property type="entry name" value="HTH_HXLR"/>
    <property type="match status" value="1"/>
</dbReference>
<dbReference type="RefSeq" id="WP_150768795.1">
    <property type="nucleotide sequence ID" value="NZ_CABVIY010000001.1"/>
</dbReference>
<dbReference type="Gene3D" id="1.10.10.10">
    <property type="entry name" value="Winged helix-like DNA-binding domain superfamily/Winged helix DNA-binding domain"/>
    <property type="match status" value="1"/>
</dbReference>
<keyword evidence="3" id="KW-0804">Transcription</keyword>
<sequence length="137" mass="15350">MRETADKSAAKIDPASADRGVDCSSRFLLDQIADKWSVLILAALCKKPLRFNELKRCLDGITQKALTQALRRLERNGILARRVIPSSQVAVEYSITPLGRTLEHPFNALYLWTLDHLEAVMKAQADFDARAIEAEQV</sequence>
<evidence type="ECO:0000313" key="5">
    <source>
        <dbReference type="EMBL" id="VVP67699.1"/>
    </source>
</evidence>
<dbReference type="GO" id="GO:0003677">
    <property type="term" value="F:DNA binding"/>
    <property type="evidence" value="ECO:0007669"/>
    <property type="project" value="UniProtKB-KW"/>
</dbReference>
<gene>
    <name evidence="5" type="ORF">PS918_00615</name>
</gene>
<dbReference type="CDD" id="cd00090">
    <property type="entry name" value="HTH_ARSR"/>
    <property type="match status" value="1"/>
</dbReference>
<dbReference type="SUPFAM" id="SSF46785">
    <property type="entry name" value="Winged helix' DNA-binding domain"/>
    <property type="match status" value="1"/>
</dbReference>
<dbReference type="GO" id="GO:0006355">
    <property type="term" value="P:regulation of DNA-templated transcription"/>
    <property type="evidence" value="ECO:0007669"/>
    <property type="project" value="UniProtKB-ARBA"/>
</dbReference>
<dbReference type="OrthoDB" id="9807069at2"/>